<keyword evidence="2 7" id="KW-0378">Hydrolase</keyword>
<reference evidence="12" key="1">
    <citation type="submission" date="2011-04" db="EMBL/GenBank/DDBJ databases">
        <title>Evolution of plant cell wall degrading machinery underlies the functional diversity of forest fungi.</title>
        <authorList>
            <consortium name="US DOE Joint Genome Institute (JGI-PGF)"/>
            <person name="Eastwood D.C."/>
            <person name="Floudas D."/>
            <person name="Binder M."/>
            <person name="Majcherczyk A."/>
            <person name="Schneider P."/>
            <person name="Aerts A."/>
            <person name="Asiegbu F.O."/>
            <person name="Baker S.E."/>
            <person name="Barry K."/>
            <person name="Bendiksby M."/>
            <person name="Blumentritt M."/>
            <person name="Coutinho P.M."/>
            <person name="Cullen D."/>
            <person name="Cullen D."/>
            <person name="Gathman A."/>
            <person name="Goodell B."/>
            <person name="Henrissat B."/>
            <person name="Ihrmark K."/>
            <person name="Kauserud H."/>
            <person name="Kohler A."/>
            <person name="LaButti K."/>
            <person name="Lapidus A."/>
            <person name="Lavin J.L."/>
            <person name="Lee Y.-H."/>
            <person name="Lindquist E."/>
            <person name="Lilly W."/>
            <person name="Lucas S."/>
            <person name="Morin E."/>
            <person name="Murat C."/>
            <person name="Oguiza J.A."/>
            <person name="Park J."/>
            <person name="Pisabarro A.G."/>
            <person name="Riley R."/>
            <person name="Rosling A."/>
            <person name="Salamov A."/>
            <person name="Schmidt O."/>
            <person name="Schmutz J."/>
            <person name="Skrede I."/>
            <person name="Stenlid J."/>
            <person name="Wiebenga A."/>
            <person name="Xie X."/>
            <person name="Kues U."/>
            <person name="Hibbett D.S."/>
            <person name="Hoffmeister D."/>
            <person name="Hogberg N."/>
            <person name="Martin F."/>
            <person name="Grigoriev I.V."/>
            <person name="Watkinson S.C."/>
        </authorList>
    </citation>
    <scope>NUCLEOTIDE SEQUENCE</scope>
    <source>
        <strain evidence="12">S7.9</strain>
    </source>
</reference>
<accession>F8NHQ4</accession>
<protein>
    <submittedName>
        <fullName evidence="12">Glycoside hydrolase family 18 protein</fullName>
    </submittedName>
</protein>
<evidence type="ECO:0000256" key="10">
    <source>
        <dbReference type="SAM" id="SignalP"/>
    </source>
</evidence>
<dbReference type="Gene3D" id="3.10.50.10">
    <property type="match status" value="1"/>
</dbReference>
<dbReference type="GO" id="GO:0005576">
    <property type="term" value="C:extracellular region"/>
    <property type="evidence" value="ECO:0007669"/>
    <property type="project" value="TreeGrafter"/>
</dbReference>
<feature type="compositionally biased region" description="Low complexity" evidence="9">
    <location>
        <begin position="26"/>
        <end position="47"/>
    </location>
</feature>
<dbReference type="InterPro" id="IPR001223">
    <property type="entry name" value="Glyco_hydro18_cat"/>
</dbReference>
<dbReference type="InterPro" id="IPR050314">
    <property type="entry name" value="Glycosyl_Hydrlase_18"/>
</dbReference>
<dbReference type="InterPro" id="IPR029070">
    <property type="entry name" value="Chitinase_insertion_sf"/>
</dbReference>
<dbReference type="GeneID" id="18817384"/>
<dbReference type="AlphaFoldDB" id="F8NHQ4"/>
<dbReference type="SMART" id="SM00636">
    <property type="entry name" value="Glyco_18"/>
    <property type="match status" value="1"/>
</dbReference>
<name>F8NHQ4_SERL9</name>
<dbReference type="SUPFAM" id="SSF51445">
    <property type="entry name" value="(Trans)glycosidases"/>
    <property type="match status" value="1"/>
</dbReference>
<dbReference type="EMBL" id="GL945429">
    <property type="protein sequence ID" value="EGO29218.1"/>
    <property type="molecule type" value="Genomic_DNA"/>
</dbReference>
<dbReference type="GO" id="GO:0008843">
    <property type="term" value="F:endochitinase activity"/>
    <property type="evidence" value="ECO:0007669"/>
    <property type="project" value="UniProtKB-EC"/>
</dbReference>
<evidence type="ECO:0000256" key="6">
    <source>
        <dbReference type="ARBA" id="ARBA00023326"/>
    </source>
</evidence>
<gene>
    <name evidence="12" type="ORF">SERLADRAFT_456693</name>
</gene>
<keyword evidence="5 7" id="KW-0326">Glycosidase</keyword>
<evidence type="ECO:0000256" key="2">
    <source>
        <dbReference type="ARBA" id="ARBA00022801"/>
    </source>
</evidence>
<evidence type="ECO:0000256" key="9">
    <source>
        <dbReference type="SAM" id="MobiDB-lite"/>
    </source>
</evidence>
<keyword evidence="3" id="KW-0146">Chitin degradation</keyword>
<feature type="chain" id="PRO_5003376008" evidence="10">
    <location>
        <begin position="18"/>
        <end position="443"/>
    </location>
</feature>
<dbReference type="GO" id="GO:0000272">
    <property type="term" value="P:polysaccharide catabolic process"/>
    <property type="evidence" value="ECO:0007669"/>
    <property type="project" value="UniProtKB-KW"/>
</dbReference>
<comment type="catalytic activity">
    <reaction evidence="1">
        <text>Random endo-hydrolysis of N-acetyl-beta-D-glucosaminide (1-&gt;4)-beta-linkages in chitin and chitodextrins.</text>
        <dbReference type="EC" id="3.2.1.14"/>
    </reaction>
</comment>
<sequence>MLPISLLSLIALPFVAAAPTCRIRPTTSSATVTPTPSPTSTGSSTLPGKATNGSNDDVVVTAWYAGYHAEYFPPENVSWTKYSSMTYGFATTTTSSPYVEVASSDQAILPRFVSAAHQNGVDALLTVGGWGGSLFYSTAVSSNSTTSDFIQGLLALVKQYDLDGLDFDWEYPAKQGIGCNAISDTDSANFLSFLQQLRAQPEAKNLTLSAAVSITPWVGSDGQPLTDVSQYAQVLDYIEIMNYDIWGNWSTAVGPNSPLNDTCAPTADQQGSAVSAVKAWTTAGFPANQIVLGVAAYGHSFDVSAANANESFPPFNAALQPAGDAWAQPATGSDVCGAPYTQPGGTYEFFGMIENGFLTANGTAAPGIDYRFDECSQTPYVYNSTSNVMISYDDARSFAAKGAYINQAGLRGFAMFEAAGDSNDILLDAISNAIGIEDNNDTC</sequence>
<proteinExistence type="inferred from homology"/>
<dbReference type="GO" id="GO:0006032">
    <property type="term" value="P:chitin catabolic process"/>
    <property type="evidence" value="ECO:0007669"/>
    <property type="project" value="UniProtKB-KW"/>
</dbReference>
<feature type="signal peptide" evidence="10">
    <location>
        <begin position="1"/>
        <end position="17"/>
    </location>
</feature>
<keyword evidence="4" id="KW-0119">Carbohydrate metabolism</keyword>
<dbReference type="SUPFAM" id="SSF54556">
    <property type="entry name" value="Chitinase insertion domain"/>
    <property type="match status" value="1"/>
</dbReference>
<evidence type="ECO:0000256" key="7">
    <source>
        <dbReference type="RuleBase" id="RU000489"/>
    </source>
</evidence>
<dbReference type="InterPro" id="IPR001579">
    <property type="entry name" value="Glyco_hydro_18_chit_AS"/>
</dbReference>
<dbReference type="Pfam" id="PF00704">
    <property type="entry name" value="Glyco_hydro_18"/>
    <property type="match status" value="1"/>
</dbReference>
<organism>
    <name type="scientific">Serpula lacrymans var. lacrymans (strain S7.9)</name>
    <name type="common">Dry rot fungus</name>
    <dbReference type="NCBI Taxonomy" id="578457"/>
    <lineage>
        <taxon>Eukaryota</taxon>
        <taxon>Fungi</taxon>
        <taxon>Dikarya</taxon>
        <taxon>Basidiomycota</taxon>
        <taxon>Agaricomycotina</taxon>
        <taxon>Agaricomycetes</taxon>
        <taxon>Agaricomycetidae</taxon>
        <taxon>Boletales</taxon>
        <taxon>Coniophorineae</taxon>
        <taxon>Serpulaceae</taxon>
        <taxon>Serpula</taxon>
    </lineage>
</organism>
<dbReference type="PANTHER" id="PTHR11177:SF317">
    <property type="entry name" value="CHITINASE 12-RELATED"/>
    <property type="match status" value="1"/>
</dbReference>
<dbReference type="Proteomes" id="UP000008064">
    <property type="component" value="Unassembled WGS sequence"/>
</dbReference>
<dbReference type="PANTHER" id="PTHR11177">
    <property type="entry name" value="CHITINASE"/>
    <property type="match status" value="1"/>
</dbReference>
<dbReference type="KEGG" id="sla:SERLADRAFT_456693"/>
<feature type="region of interest" description="Disordered" evidence="9">
    <location>
        <begin position="26"/>
        <end position="53"/>
    </location>
</feature>
<dbReference type="RefSeq" id="XP_007313460.1">
    <property type="nucleotide sequence ID" value="XM_007313398.1"/>
</dbReference>
<evidence type="ECO:0000256" key="1">
    <source>
        <dbReference type="ARBA" id="ARBA00000822"/>
    </source>
</evidence>
<evidence type="ECO:0000313" key="12">
    <source>
        <dbReference type="EMBL" id="EGO29218.1"/>
    </source>
</evidence>
<evidence type="ECO:0000256" key="8">
    <source>
        <dbReference type="RuleBase" id="RU004453"/>
    </source>
</evidence>
<dbReference type="GO" id="GO:0008061">
    <property type="term" value="F:chitin binding"/>
    <property type="evidence" value="ECO:0007669"/>
    <property type="project" value="InterPro"/>
</dbReference>
<dbReference type="Gene3D" id="3.20.20.80">
    <property type="entry name" value="Glycosidases"/>
    <property type="match status" value="1"/>
</dbReference>
<keyword evidence="6" id="KW-0624">Polysaccharide degradation</keyword>
<feature type="domain" description="GH18" evidence="11">
    <location>
        <begin position="54"/>
        <end position="437"/>
    </location>
</feature>
<evidence type="ECO:0000256" key="5">
    <source>
        <dbReference type="ARBA" id="ARBA00023295"/>
    </source>
</evidence>
<keyword evidence="10" id="KW-0732">Signal</keyword>
<dbReference type="OrthoDB" id="73875at2759"/>
<dbReference type="PROSITE" id="PS01095">
    <property type="entry name" value="GH18_1"/>
    <property type="match status" value="1"/>
</dbReference>
<dbReference type="InterPro" id="IPR011583">
    <property type="entry name" value="Chitinase_II/V-like_cat"/>
</dbReference>
<dbReference type="PROSITE" id="PS51910">
    <property type="entry name" value="GH18_2"/>
    <property type="match status" value="1"/>
</dbReference>
<evidence type="ECO:0000256" key="4">
    <source>
        <dbReference type="ARBA" id="ARBA00023277"/>
    </source>
</evidence>
<dbReference type="InterPro" id="IPR017853">
    <property type="entry name" value="GH"/>
</dbReference>
<dbReference type="HOGENOM" id="CLU_002833_6_1_1"/>
<evidence type="ECO:0000256" key="3">
    <source>
        <dbReference type="ARBA" id="ARBA00023024"/>
    </source>
</evidence>
<comment type="similarity">
    <text evidence="8">Belongs to the glycosyl hydrolase 18 family.</text>
</comment>
<evidence type="ECO:0000259" key="11">
    <source>
        <dbReference type="PROSITE" id="PS51910"/>
    </source>
</evidence>